<dbReference type="InterPro" id="IPR009081">
    <property type="entry name" value="PP-bd_ACP"/>
</dbReference>
<dbReference type="Pfam" id="PF08659">
    <property type="entry name" value="KR"/>
    <property type="match status" value="1"/>
</dbReference>
<dbReference type="PROSITE" id="PS52019">
    <property type="entry name" value="PKS_MFAS_DH"/>
    <property type="match status" value="1"/>
</dbReference>
<dbReference type="SMART" id="SM00826">
    <property type="entry name" value="PKS_DH"/>
    <property type="match status" value="1"/>
</dbReference>
<protein>
    <submittedName>
        <fullName evidence="7">Malonyl CoA-acyl carrier protein transacylase</fullName>
    </submittedName>
</protein>
<dbReference type="Gene3D" id="3.10.129.110">
    <property type="entry name" value="Polyketide synthase dehydratase"/>
    <property type="match status" value="1"/>
</dbReference>
<dbReference type="InterPro" id="IPR049900">
    <property type="entry name" value="PKS_mFAS_DH"/>
</dbReference>
<dbReference type="SUPFAM" id="SSF47336">
    <property type="entry name" value="ACP-like"/>
    <property type="match status" value="1"/>
</dbReference>
<feature type="active site" description="Proton acceptor; for dehydratase activity" evidence="4">
    <location>
        <position position="114"/>
    </location>
</feature>
<dbReference type="InterPro" id="IPR042104">
    <property type="entry name" value="PKS_dehydratase_sf"/>
</dbReference>
<evidence type="ECO:0000259" key="6">
    <source>
        <dbReference type="PROSITE" id="PS52019"/>
    </source>
</evidence>
<dbReference type="InterPro" id="IPR020806">
    <property type="entry name" value="PKS_PP-bd"/>
</dbReference>
<dbReference type="GO" id="GO:0005886">
    <property type="term" value="C:plasma membrane"/>
    <property type="evidence" value="ECO:0007669"/>
    <property type="project" value="TreeGrafter"/>
</dbReference>
<organism evidence="7 8">
    <name type="scientific">Chondromyces apiculatus DSM 436</name>
    <dbReference type="NCBI Taxonomy" id="1192034"/>
    <lineage>
        <taxon>Bacteria</taxon>
        <taxon>Pseudomonadati</taxon>
        <taxon>Myxococcota</taxon>
        <taxon>Polyangia</taxon>
        <taxon>Polyangiales</taxon>
        <taxon>Polyangiaceae</taxon>
        <taxon>Chondromyces</taxon>
    </lineage>
</organism>
<dbReference type="InterPro" id="IPR049490">
    <property type="entry name" value="C883_1060-like_KR_N"/>
</dbReference>
<dbReference type="Proteomes" id="UP000019678">
    <property type="component" value="Unassembled WGS sequence"/>
</dbReference>
<dbReference type="PANTHER" id="PTHR43775">
    <property type="entry name" value="FATTY ACID SYNTHASE"/>
    <property type="match status" value="1"/>
</dbReference>
<dbReference type="InterPro" id="IPR006162">
    <property type="entry name" value="Ppantetheine_attach_site"/>
</dbReference>
<feature type="region of interest" description="N-terminal hotdog fold" evidence="4">
    <location>
        <begin position="81"/>
        <end position="206"/>
    </location>
</feature>
<dbReference type="GO" id="GO:0031177">
    <property type="term" value="F:phosphopantetheine binding"/>
    <property type="evidence" value="ECO:0007669"/>
    <property type="project" value="InterPro"/>
</dbReference>
<dbReference type="InterPro" id="IPR050091">
    <property type="entry name" value="PKS_NRPS_Biosynth_Enz"/>
</dbReference>
<dbReference type="InterPro" id="IPR013968">
    <property type="entry name" value="PKS_KR"/>
</dbReference>
<dbReference type="Pfam" id="PF21089">
    <property type="entry name" value="PKS_DH_N"/>
    <property type="match status" value="1"/>
</dbReference>
<dbReference type="eggNOG" id="COG3321">
    <property type="taxonomic scope" value="Bacteria"/>
</dbReference>
<name>A0A017T6U9_9BACT</name>
<dbReference type="SUPFAM" id="SSF51735">
    <property type="entry name" value="NAD(P)-binding Rossmann-fold domains"/>
    <property type="match status" value="2"/>
</dbReference>
<dbReference type="GO" id="GO:0005737">
    <property type="term" value="C:cytoplasm"/>
    <property type="evidence" value="ECO:0007669"/>
    <property type="project" value="TreeGrafter"/>
</dbReference>
<dbReference type="GO" id="GO:0006633">
    <property type="term" value="P:fatty acid biosynthetic process"/>
    <property type="evidence" value="ECO:0007669"/>
    <property type="project" value="TreeGrafter"/>
</dbReference>
<keyword evidence="1" id="KW-0596">Phosphopantetheine</keyword>
<feature type="active site" description="Proton donor; for dehydratase activity" evidence="4">
    <location>
        <position position="282"/>
    </location>
</feature>
<evidence type="ECO:0000313" key="8">
    <source>
        <dbReference type="Proteomes" id="UP000019678"/>
    </source>
</evidence>
<dbReference type="GO" id="GO:0071770">
    <property type="term" value="P:DIM/DIP cell wall layer assembly"/>
    <property type="evidence" value="ECO:0007669"/>
    <property type="project" value="TreeGrafter"/>
</dbReference>
<evidence type="ECO:0000256" key="3">
    <source>
        <dbReference type="ARBA" id="ARBA00022679"/>
    </source>
</evidence>
<dbReference type="PROSITE" id="PS00012">
    <property type="entry name" value="PHOSPHOPANTETHEINE"/>
    <property type="match status" value="1"/>
</dbReference>
<dbReference type="InterPro" id="IPR049551">
    <property type="entry name" value="PKS_DH_C"/>
</dbReference>
<dbReference type="Gene3D" id="3.30.70.3290">
    <property type="match status" value="1"/>
</dbReference>
<dbReference type="SMART" id="SM01294">
    <property type="entry name" value="PKS_PP_betabranch"/>
    <property type="match status" value="1"/>
</dbReference>
<evidence type="ECO:0000256" key="4">
    <source>
        <dbReference type="PROSITE-ProRule" id="PRU01363"/>
    </source>
</evidence>
<reference evidence="7 8" key="1">
    <citation type="submission" date="2013-05" db="EMBL/GenBank/DDBJ databases">
        <title>Genome assembly of Chondromyces apiculatus DSM 436.</title>
        <authorList>
            <person name="Sharma G."/>
            <person name="Khatri I."/>
            <person name="Kaur C."/>
            <person name="Mayilraj S."/>
            <person name="Subramanian S."/>
        </authorList>
    </citation>
    <scope>NUCLEOTIDE SEQUENCE [LARGE SCALE GENOMIC DNA]</scope>
    <source>
        <strain evidence="7 8">DSM 436</strain>
    </source>
</reference>
<dbReference type="Gene3D" id="3.40.50.720">
    <property type="entry name" value="NAD(P)-binding Rossmann-like Domain"/>
    <property type="match status" value="1"/>
</dbReference>
<gene>
    <name evidence="7" type="ORF">CAP_4657</name>
</gene>
<dbReference type="GO" id="GO:0004312">
    <property type="term" value="F:fatty acid synthase activity"/>
    <property type="evidence" value="ECO:0007669"/>
    <property type="project" value="TreeGrafter"/>
</dbReference>
<dbReference type="InterPro" id="IPR020807">
    <property type="entry name" value="PKS_DH"/>
</dbReference>
<keyword evidence="2" id="KW-0597">Phosphoprotein</keyword>
<evidence type="ECO:0000259" key="5">
    <source>
        <dbReference type="PROSITE" id="PS50075"/>
    </source>
</evidence>
<dbReference type="STRING" id="1192034.CAP_4657"/>
<feature type="region of interest" description="C-terminal hotdog fold" evidence="4">
    <location>
        <begin position="223"/>
        <end position="373"/>
    </location>
</feature>
<dbReference type="SMART" id="SM00822">
    <property type="entry name" value="PKS_KR"/>
    <property type="match status" value="1"/>
</dbReference>
<dbReference type="Pfam" id="PF21394">
    <property type="entry name" value="Beta-ketacyl_N"/>
    <property type="match status" value="1"/>
</dbReference>
<dbReference type="Pfam" id="PF14765">
    <property type="entry name" value="PS-DH"/>
    <property type="match status" value="1"/>
</dbReference>
<keyword evidence="8" id="KW-1185">Reference proteome</keyword>
<dbReference type="Gene3D" id="1.10.1200.10">
    <property type="entry name" value="ACP-like"/>
    <property type="match status" value="1"/>
</dbReference>
<evidence type="ECO:0000313" key="7">
    <source>
        <dbReference type="EMBL" id="EYF04311.1"/>
    </source>
</evidence>
<dbReference type="InterPro" id="IPR049552">
    <property type="entry name" value="PKS_DH_N"/>
</dbReference>
<dbReference type="EMBL" id="ASRX01000036">
    <property type="protein sequence ID" value="EYF04311.1"/>
    <property type="molecule type" value="Genomic_DNA"/>
</dbReference>
<dbReference type="Pfam" id="PF00550">
    <property type="entry name" value="PP-binding"/>
    <property type="match status" value="1"/>
</dbReference>
<dbReference type="AlphaFoldDB" id="A0A017T6U9"/>
<evidence type="ECO:0000256" key="1">
    <source>
        <dbReference type="ARBA" id="ARBA00022450"/>
    </source>
</evidence>
<dbReference type="InterPro" id="IPR036736">
    <property type="entry name" value="ACP-like_sf"/>
</dbReference>
<proteinExistence type="predicted"/>
<dbReference type="CDD" id="cd08955">
    <property type="entry name" value="KR_2_FAS_SDR_x"/>
    <property type="match status" value="1"/>
</dbReference>
<dbReference type="PROSITE" id="PS50075">
    <property type="entry name" value="CARRIER"/>
    <property type="match status" value="1"/>
</dbReference>
<feature type="domain" description="PKS/mFAS DH" evidence="6">
    <location>
        <begin position="81"/>
        <end position="373"/>
    </location>
</feature>
<accession>A0A017T6U9</accession>
<keyword evidence="3" id="KW-0808">Transferase</keyword>
<dbReference type="InterPro" id="IPR036291">
    <property type="entry name" value="NAD(P)-bd_dom_sf"/>
</dbReference>
<dbReference type="SMART" id="SM00823">
    <property type="entry name" value="PKS_PP"/>
    <property type="match status" value="1"/>
</dbReference>
<sequence length="1023" mass="111125">MGVALGAMRRHVEERRSLLEGLGALYARGYALDWKKQQAEGGRVVLLPSYPWQRERYWFSAPAIPARRPRQALSVRSGAAHPLLGMSTSVSALPGMHLWEQALYSNSPAYLEDHRVLEQVVFPAAGYVEMALSAGVEIFPGAVVSIEDLTLDRMLALPTDEERIVQTVLTAEGDSVASFQISSRAERETGWQRHAVGKVRGSQGEALPPTTTERPAALRARLGTVRTGTSHYSDLRTLGLDYGPAFQGVVDIALGEGQVLGRVQLPERIKGAGHTVHPALLDACLQVSAGLFGARGADAASEEAPYVPVAIARVRVHRLPEREVWVLAGMSADQGTEDARERVVDLRLLDEDGATLVEVLGMRLRRVEGALRAQRGLEELLFEVAWERTEPSPEASLSREGAWLIFSDRGGVGASLRALLAHRGQRCVQVVAGTAYGRIEPDVYRIDPQRREDHGRLMRDAFGEGGACLGAVHLFSLDATPFDHATPENLSEDLARGTESAAYLGQALLRQGWRDMPRLVLITRGAQQVADTDEIAVSQAPLWGLGRTIALEHPELRCLRIDLDPAAGAGDAALLLRELVAQNREDQIALRGGVRHVARIVRGRVEAHTPRASKPQVRYRLEANASYLITGGLGGLGLELGRWMVERGVKHLALVGRRAPDERARVAIAAMEAAGARVLTVQADVARREDVQQLMESVGREGPPLRGVVHAAAVLDDHTLLELSAENFRSVFAPKVLGAFHLHQATGSQELAFFLMYSSAAALFGSPGQGNYTAANAFLDALARLRDRTHRPSMSVQWGAFSAVGLAAAEDIRGKRIEARGSRNLTPEEGLAGLAQLFEHPRPEVAVARFDVRQWLEFYPRAAALPFFAVLQGEAGATRRAQGDARRVLEEAPPAAREGLLRRHLLEQAASVLRVDVTRLDPAAPLQSSGVDSLMSLELRNRLEASLSVRLSATLLFTYPTVASLTGYLLAELWPAEQEPPQHAVEAPLSDKGAVVAAISQMTERETTLAVEAELAALEDYLQ</sequence>
<dbReference type="eggNOG" id="COG0300">
    <property type="taxonomic scope" value="Bacteria"/>
</dbReference>
<comment type="caution">
    <text evidence="7">The sequence shown here is derived from an EMBL/GenBank/DDBJ whole genome shotgun (WGS) entry which is preliminary data.</text>
</comment>
<evidence type="ECO:0000256" key="2">
    <source>
        <dbReference type="ARBA" id="ARBA00022553"/>
    </source>
</evidence>
<dbReference type="PANTHER" id="PTHR43775:SF37">
    <property type="entry name" value="SI:DKEY-61P9.11"/>
    <property type="match status" value="1"/>
</dbReference>
<feature type="domain" description="Carrier" evidence="5">
    <location>
        <begin position="896"/>
        <end position="973"/>
    </location>
</feature>
<dbReference type="InterPro" id="IPR057326">
    <property type="entry name" value="KR_dom"/>
</dbReference>